<comment type="caution">
    <text evidence="2">The sequence shown here is derived from an EMBL/GenBank/DDBJ whole genome shotgun (WGS) entry which is preliminary data.</text>
</comment>
<dbReference type="Proteomes" id="UP000220106">
    <property type="component" value="Unassembled WGS sequence"/>
</dbReference>
<dbReference type="AlphaFoldDB" id="A0AAX0S785"/>
<feature type="transmembrane region" description="Helical" evidence="1">
    <location>
        <begin position="7"/>
        <end position="28"/>
    </location>
</feature>
<evidence type="ECO:0000313" key="2">
    <source>
        <dbReference type="EMBL" id="PEJ36315.1"/>
    </source>
</evidence>
<sequence length="100" mass="11511">MKIPLWGLALQIIFVLSITIFNSFRVIIMEHYSVYPVALFELFIGVISILCGMYGIIKKIKPFLSLFIIIFGLLICFFFTFVYLLPEAGTPPPLPWLYSE</sequence>
<feature type="transmembrane region" description="Helical" evidence="1">
    <location>
        <begin position="34"/>
        <end position="56"/>
    </location>
</feature>
<dbReference type="EMBL" id="NUEQ01000010">
    <property type="protein sequence ID" value="PEJ36315.1"/>
    <property type="molecule type" value="Genomic_DNA"/>
</dbReference>
<keyword evidence="1" id="KW-1133">Transmembrane helix</keyword>
<feature type="transmembrane region" description="Helical" evidence="1">
    <location>
        <begin position="63"/>
        <end position="85"/>
    </location>
</feature>
<proteinExistence type="predicted"/>
<reference evidence="2 3" key="1">
    <citation type="submission" date="2017-09" db="EMBL/GenBank/DDBJ databases">
        <title>Large-scale bioinformatics analysis of Bacillus genomes uncovers conserved roles of natural products in bacterial physiology.</title>
        <authorList>
            <consortium name="Agbiome Team Llc"/>
            <person name="Bleich R.M."/>
            <person name="Kirk G.J."/>
            <person name="Santa Maria K.C."/>
            <person name="Allen S.E."/>
            <person name="Farag S."/>
            <person name="Shank E.A."/>
            <person name="Bowers A."/>
        </authorList>
    </citation>
    <scope>NUCLEOTIDE SEQUENCE [LARGE SCALE GENOMIC DNA]</scope>
    <source>
        <strain evidence="2 3">AFS003229</strain>
    </source>
</reference>
<organism evidence="2 3">
    <name type="scientific">Peribacillus butanolivorans</name>
    <dbReference type="NCBI Taxonomy" id="421767"/>
    <lineage>
        <taxon>Bacteria</taxon>
        <taxon>Bacillati</taxon>
        <taxon>Bacillota</taxon>
        <taxon>Bacilli</taxon>
        <taxon>Bacillales</taxon>
        <taxon>Bacillaceae</taxon>
        <taxon>Peribacillus</taxon>
    </lineage>
</organism>
<protein>
    <submittedName>
        <fullName evidence="2">Uncharacterized protein</fullName>
    </submittedName>
</protein>
<accession>A0AAX0S785</accession>
<evidence type="ECO:0000256" key="1">
    <source>
        <dbReference type="SAM" id="Phobius"/>
    </source>
</evidence>
<name>A0AAX0S785_9BACI</name>
<dbReference type="RefSeq" id="WP_098175098.1">
    <property type="nucleotide sequence ID" value="NZ_NUEQ01000010.1"/>
</dbReference>
<gene>
    <name evidence="2" type="ORF">CN689_05120</name>
</gene>
<keyword evidence="1" id="KW-0812">Transmembrane</keyword>
<evidence type="ECO:0000313" key="3">
    <source>
        <dbReference type="Proteomes" id="UP000220106"/>
    </source>
</evidence>
<keyword evidence="1" id="KW-0472">Membrane</keyword>